<dbReference type="OrthoDB" id="177518at2"/>
<dbReference type="Gene3D" id="3.90.79.10">
    <property type="entry name" value="Nucleoside Triphosphate Pyrophosphohydrolase"/>
    <property type="match status" value="1"/>
</dbReference>
<protein>
    <submittedName>
        <fullName evidence="1">ADP-ribose pyrophosphatase</fullName>
    </submittedName>
</protein>
<dbReference type="AlphaFoldDB" id="A0A160KUW4"/>
<dbReference type="KEGG" id="rtn:A6122_2596"/>
<reference evidence="1 2" key="1">
    <citation type="submission" date="2016-05" db="EMBL/GenBank/DDBJ databases">
        <title>Complete genome sequence of Rathayibacter tritici NCPPB 1953.</title>
        <authorList>
            <person name="Park J."/>
            <person name="Lee H.-H."/>
            <person name="Lee S.-W."/>
            <person name="Seo Y.-S."/>
        </authorList>
    </citation>
    <scope>NUCLEOTIDE SEQUENCE [LARGE SCALE GENOMIC DNA]</scope>
    <source>
        <strain evidence="1 2">NCPPB 1953</strain>
    </source>
</reference>
<evidence type="ECO:0000313" key="1">
    <source>
        <dbReference type="EMBL" id="AND17710.1"/>
    </source>
</evidence>
<dbReference type="EMBL" id="CP015515">
    <property type="protein sequence ID" value="AND17710.1"/>
    <property type="molecule type" value="Genomic_DNA"/>
</dbReference>
<dbReference type="RefSeq" id="WP_068255940.1">
    <property type="nucleotide sequence ID" value="NZ_CP015515.1"/>
</dbReference>
<name>A0A160KUW4_9MICO</name>
<keyword evidence="2" id="KW-1185">Reference proteome</keyword>
<evidence type="ECO:0000313" key="2">
    <source>
        <dbReference type="Proteomes" id="UP000077071"/>
    </source>
</evidence>
<sequence length="72" mass="7827">MEAYGFVAQSVDVVLAEALTHGEHERAASEQDTQQQWFSEAEVEALVPSGAIVETATVAALPLFRLERGVLR</sequence>
<gene>
    <name evidence="1" type="ORF">A6122_2596</name>
</gene>
<accession>A0A160KUW4</accession>
<organism evidence="1 2">
    <name type="scientific">Rathayibacter tritici</name>
    <dbReference type="NCBI Taxonomy" id="33888"/>
    <lineage>
        <taxon>Bacteria</taxon>
        <taxon>Bacillati</taxon>
        <taxon>Actinomycetota</taxon>
        <taxon>Actinomycetes</taxon>
        <taxon>Micrococcales</taxon>
        <taxon>Microbacteriaceae</taxon>
        <taxon>Rathayibacter</taxon>
    </lineage>
</organism>
<dbReference type="STRING" id="33888.A6122_2596"/>
<proteinExistence type="predicted"/>
<dbReference type="PATRIC" id="fig|33888.3.peg.2907"/>
<dbReference type="Proteomes" id="UP000077071">
    <property type="component" value="Chromosome"/>
</dbReference>